<dbReference type="SUPFAM" id="SSF51905">
    <property type="entry name" value="FAD/NAD(P)-binding domain"/>
    <property type="match status" value="1"/>
</dbReference>
<evidence type="ECO:0000313" key="12">
    <source>
        <dbReference type="Proteomes" id="UP000267342"/>
    </source>
</evidence>
<dbReference type="GO" id="GO:0016491">
    <property type="term" value="F:oxidoreductase activity"/>
    <property type="evidence" value="ECO:0007669"/>
    <property type="project" value="UniProtKB-KW"/>
</dbReference>
<evidence type="ECO:0000259" key="9">
    <source>
        <dbReference type="Pfam" id="PF07992"/>
    </source>
</evidence>
<dbReference type="GO" id="GO:0005737">
    <property type="term" value="C:cytoplasm"/>
    <property type="evidence" value="ECO:0007669"/>
    <property type="project" value="UniProtKB-SubCell"/>
</dbReference>
<feature type="domain" description="FAD/NAD(P)-binding" evidence="9">
    <location>
        <begin position="3"/>
        <end position="276"/>
    </location>
</feature>
<sequence>MTHDIVIVGAGFAARQLVRSVRRLAPERPIRIVTADSGDEYAKPELSHVFSKDQSADDLIQQSAADFASANCCTLHPHTCVNAINAEQRCIDTDAGTFDYGELVLATGGQAIVPPVLGHERLLTFNSRQEYALSEERLRAAKHVMVLGAGLVGIELAMDLARAGKRVTLVDQATTLLPKVLPPLFGGPLQHALHTLGVSLHLNATLLSVLPDRDGLRAMLSTGTSVTVDEVICAVGLRPDTRLATSAGAEVRQGIVVDDQLATSVPHLHALGDAAEIGGRLWPFLQPIQLSAATLARVLTGDDSAHLMLPPMLVRVKTPTFPIQAAGDPFHPDVRWLISADADGMTAKGRTEDGTLLAFLCFGKHTANAIGLLKQLPRLR</sequence>
<evidence type="ECO:0000256" key="8">
    <source>
        <dbReference type="ARBA" id="ARBA00023027"/>
    </source>
</evidence>
<protein>
    <submittedName>
        <fullName evidence="11">Nitric oxide reductase</fullName>
    </submittedName>
</protein>
<evidence type="ECO:0000256" key="1">
    <source>
        <dbReference type="ARBA" id="ARBA00001974"/>
    </source>
</evidence>
<dbReference type="OrthoDB" id="9800607at2"/>
<keyword evidence="12" id="KW-1185">Reference proteome</keyword>
<dbReference type="PANTHER" id="PTHR43429">
    <property type="entry name" value="PYRIDINE NUCLEOTIDE-DISULFIDE OXIDOREDUCTASE DOMAIN-CONTAINING"/>
    <property type="match status" value="1"/>
</dbReference>
<dbReference type="Gene3D" id="3.50.50.60">
    <property type="entry name" value="FAD/NAD(P)-binding domain"/>
    <property type="match status" value="2"/>
</dbReference>
<keyword evidence="4" id="KW-0963">Cytoplasm</keyword>
<dbReference type="AlphaFoldDB" id="A0A348HI33"/>
<dbReference type="InterPro" id="IPR036188">
    <property type="entry name" value="FAD/NAD-bd_sf"/>
</dbReference>
<dbReference type="Pfam" id="PF18113">
    <property type="entry name" value="Rbx_binding"/>
    <property type="match status" value="1"/>
</dbReference>
<accession>A0A348HI33</accession>
<evidence type="ECO:0000256" key="7">
    <source>
        <dbReference type="ARBA" id="ARBA00023002"/>
    </source>
</evidence>
<proteinExistence type="inferred from homology"/>
<dbReference type="RefSeq" id="WP_027705001.1">
    <property type="nucleotide sequence ID" value="NZ_AP018933.1"/>
</dbReference>
<name>A0A348HI33_9GAMM</name>
<dbReference type="KEGG" id="zpl:ZBT109_2555"/>
<dbReference type="NCBIfam" id="NF003437">
    <property type="entry name" value="PRK04965.1"/>
    <property type="match status" value="1"/>
</dbReference>
<dbReference type="Proteomes" id="UP000267342">
    <property type="component" value="Chromosome"/>
</dbReference>
<evidence type="ECO:0000256" key="4">
    <source>
        <dbReference type="ARBA" id="ARBA00022490"/>
    </source>
</evidence>
<dbReference type="Gene3D" id="3.30.390.120">
    <property type="match status" value="1"/>
</dbReference>
<evidence type="ECO:0000313" key="11">
    <source>
        <dbReference type="EMBL" id="BBG31285.1"/>
    </source>
</evidence>
<keyword evidence="8" id="KW-0520">NAD</keyword>
<dbReference type="InterPro" id="IPR041364">
    <property type="entry name" value="Rbx-bd"/>
</dbReference>
<dbReference type="PRINTS" id="PR00368">
    <property type="entry name" value="FADPNR"/>
</dbReference>
<comment type="similarity">
    <text evidence="3">Belongs to the FAD-dependent oxidoreductase family.</text>
</comment>
<evidence type="ECO:0000256" key="2">
    <source>
        <dbReference type="ARBA" id="ARBA00004496"/>
    </source>
</evidence>
<keyword evidence="6" id="KW-0274">FAD</keyword>
<evidence type="ECO:0000259" key="10">
    <source>
        <dbReference type="Pfam" id="PF18113"/>
    </source>
</evidence>
<dbReference type="InterPro" id="IPR023753">
    <property type="entry name" value="FAD/NAD-binding_dom"/>
</dbReference>
<dbReference type="InterPro" id="IPR050260">
    <property type="entry name" value="FAD-bd_OxRdtase"/>
</dbReference>
<dbReference type="STRING" id="1123510.GCA_000620025_01720"/>
<reference evidence="11 12" key="1">
    <citation type="submission" date="2018-09" db="EMBL/GenBank/DDBJ databases">
        <title>Zymobacter palmae IAM14233 (=T109) whole genome analysis.</title>
        <authorList>
            <person name="Yanase H."/>
        </authorList>
    </citation>
    <scope>NUCLEOTIDE SEQUENCE [LARGE SCALE GENOMIC DNA]</scope>
    <source>
        <strain evidence="11 12">IAM14233</strain>
    </source>
</reference>
<organism evidence="11 12">
    <name type="scientific">Zymobacter palmae</name>
    <dbReference type="NCBI Taxonomy" id="33074"/>
    <lineage>
        <taxon>Bacteria</taxon>
        <taxon>Pseudomonadati</taxon>
        <taxon>Pseudomonadota</taxon>
        <taxon>Gammaproteobacteria</taxon>
        <taxon>Oceanospirillales</taxon>
        <taxon>Halomonadaceae</taxon>
        <taxon>Zymobacter group</taxon>
        <taxon>Zymobacter</taxon>
    </lineage>
</organism>
<dbReference type="Pfam" id="PF07992">
    <property type="entry name" value="Pyr_redox_2"/>
    <property type="match status" value="1"/>
</dbReference>
<keyword evidence="7" id="KW-0560">Oxidoreductase</keyword>
<dbReference type="EMBL" id="AP018933">
    <property type="protein sequence ID" value="BBG31285.1"/>
    <property type="molecule type" value="Genomic_DNA"/>
</dbReference>
<feature type="domain" description="Rubredoxin binding" evidence="10">
    <location>
        <begin position="307"/>
        <end position="376"/>
    </location>
</feature>
<dbReference type="PRINTS" id="PR00411">
    <property type="entry name" value="PNDRDTASEI"/>
</dbReference>
<gene>
    <name evidence="11" type="ORF">ZBT109_2555</name>
</gene>
<evidence type="ECO:0000256" key="6">
    <source>
        <dbReference type="ARBA" id="ARBA00022827"/>
    </source>
</evidence>
<comment type="subcellular location">
    <subcellularLocation>
        <location evidence="2">Cytoplasm</location>
    </subcellularLocation>
</comment>
<dbReference type="PANTHER" id="PTHR43429:SF3">
    <property type="entry name" value="NITRITE REDUCTASE [NAD(P)H]"/>
    <property type="match status" value="1"/>
</dbReference>
<evidence type="ECO:0000256" key="5">
    <source>
        <dbReference type="ARBA" id="ARBA00022630"/>
    </source>
</evidence>
<evidence type="ECO:0000256" key="3">
    <source>
        <dbReference type="ARBA" id="ARBA00006442"/>
    </source>
</evidence>
<keyword evidence="5" id="KW-0285">Flavoprotein</keyword>
<comment type="cofactor">
    <cofactor evidence="1">
        <name>FAD</name>
        <dbReference type="ChEBI" id="CHEBI:57692"/>
    </cofactor>
</comment>